<accession>A0A9D4GZN8</accession>
<protein>
    <submittedName>
        <fullName evidence="1">Uncharacterized protein</fullName>
    </submittedName>
</protein>
<proteinExistence type="predicted"/>
<evidence type="ECO:0000313" key="2">
    <source>
        <dbReference type="Proteomes" id="UP000828390"/>
    </source>
</evidence>
<dbReference type="EMBL" id="JAIWYP010000005">
    <property type="protein sequence ID" value="KAH3825923.1"/>
    <property type="molecule type" value="Genomic_DNA"/>
</dbReference>
<dbReference type="AlphaFoldDB" id="A0A9D4GZN8"/>
<keyword evidence="2" id="KW-1185">Reference proteome</keyword>
<name>A0A9D4GZN8_DREPO</name>
<comment type="caution">
    <text evidence="1">The sequence shown here is derived from an EMBL/GenBank/DDBJ whole genome shotgun (WGS) entry which is preliminary data.</text>
</comment>
<evidence type="ECO:0000313" key="1">
    <source>
        <dbReference type="EMBL" id="KAH3825923.1"/>
    </source>
</evidence>
<gene>
    <name evidence="1" type="ORF">DPMN_127809</name>
</gene>
<sequence>MKDLLSGIKDEIVMALSKQIEVLESRIFEREVENDKLKVESKDLNKKLSDQEEVNSKLTYSIVKNETKRINIENEANQYSCSNNIIISGISHIEEVVEGKKQIKQFEIAEENTKYIVKTSKWASS</sequence>
<reference evidence="1" key="2">
    <citation type="submission" date="2020-11" db="EMBL/GenBank/DDBJ databases">
        <authorList>
            <person name="McCartney M.A."/>
            <person name="Auch B."/>
            <person name="Kono T."/>
            <person name="Mallez S."/>
            <person name="Becker A."/>
            <person name="Gohl D.M."/>
            <person name="Silverstein K.A.T."/>
            <person name="Koren S."/>
            <person name="Bechman K.B."/>
            <person name="Herman A."/>
            <person name="Abrahante J.E."/>
            <person name="Garbe J."/>
        </authorList>
    </citation>
    <scope>NUCLEOTIDE SEQUENCE</scope>
    <source>
        <strain evidence="1">Duluth1</strain>
        <tissue evidence="1">Whole animal</tissue>
    </source>
</reference>
<reference evidence="1" key="1">
    <citation type="journal article" date="2019" name="bioRxiv">
        <title>The Genome of the Zebra Mussel, Dreissena polymorpha: A Resource for Invasive Species Research.</title>
        <authorList>
            <person name="McCartney M.A."/>
            <person name="Auch B."/>
            <person name="Kono T."/>
            <person name="Mallez S."/>
            <person name="Zhang Y."/>
            <person name="Obille A."/>
            <person name="Becker A."/>
            <person name="Abrahante J.E."/>
            <person name="Garbe J."/>
            <person name="Badalamenti J.P."/>
            <person name="Herman A."/>
            <person name="Mangelson H."/>
            <person name="Liachko I."/>
            <person name="Sullivan S."/>
            <person name="Sone E.D."/>
            <person name="Koren S."/>
            <person name="Silverstein K.A.T."/>
            <person name="Beckman K.B."/>
            <person name="Gohl D.M."/>
        </authorList>
    </citation>
    <scope>NUCLEOTIDE SEQUENCE</scope>
    <source>
        <strain evidence="1">Duluth1</strain>
        <tissue evidence="1">Whole animal</tissue>
    </source>
</reference>
<dbReference type="Proteomes" id="UP000828390">
    <property type="component" value="Unassembled WGS sequence"/>
</dbReference>
<organism evidence="1 2">
    <name type="scientific">Dreissena polymorpha</name>
    <name type="common">Zebra mussel</name>
    <name type="synonym">Mytilus polymorpha</name>
    <dbReference type="NCBI Taxonomy" id="45954"/>
    <lineage>
        <taxon>Eukaryota</taxon>
        <taxon>Metazoa</taxon>
        <taxon>Spiralia</taxon>
        <taxon>Lophotrochozoa</taxon>
        <taxon>Mollusca</taxon>
        <taxon>Bivalvia</taxon>
        <taxon>Autobranchia</taxon>
        <taxon>Heteroconchia</taxon>
        <taxon>Euheterodonta</taxon>
        <taxon>Imparidentia</taxon>
        <taxon>Neoheterodontei</taxon>
        <taxon>Myida</taxon>
        <taxon>Dreissenoidea</taxon>
        <taxon>Dreissenidae</taxon>
        <taxon>Dreissena</taxon>
    </lineage>
</organism>